<dbReference type="Proteomes" id="UP000616346">
    <property type="component" value="Unassembled WGS sequence"/>
</dbReference>
<comment type="subcellular location">
    <subcellularLocation>
        <location evidence="1">Cell outer membrane</location>
    </subcellularLocation>
</comment>
<dbReference type="InterPro" id="IPR012944">
    <property type="entry name" value="SusD_RagB_dom"/>
</dbReference>
<name>A0ABR8VEU6_9BACT</name>
<reference evidence="8 9" key="1">
    <citation type="submission" date="2020-08" db="EMBL/GenBank/DDBJ databases">
        <title>A Genomic Blueprint of the Chicken Gut Microbiome.</title>
        <authorList>
            <person name="Gilroy R."/>
            <person name="Ravi A."/>
            <person name="Getino M."/>
            <person name="Pursley I."/>
            <person name="Horton D.L."/>
            <person name="Alikhan N.-F."/>
            <person name="Baker D."/>
            <person name="Gharbi K."/>
            <person name="Hall N."/>
            <person name="Watson M."/>
            <person name="Adriaenssens E.M."/>
            <person name="Foster-Nyarko E."/>
            <person name="Jarju S."/>
            <person name="Secka A."/>
            <person name="Antonio M."/>
            <person name="Oren A."/>
            <person name="Chaudhuri R."/>
            <person name="La Ragione R.M."/>
            <person name="Hildebrand F."/>
            <person name="Pallen M.J."/>
        </authorList>
    </citation>
    <scope>NUCLEOTIDE SEQUENCE [LARGE SCALE GENOMIC DNA]</scope>
    <source>
        <strain evidence="8 9">Sa1YUN3</strain>
    </source>
</reference>
<sequence length="672" mass="76021">MKLKYISIALLATTLVSCEDFLDKQPPSYVIPEDYYQTEDQLQAVCNKFYADVLPSHGSWSYGTFGNDNNTDNQTGLSADGKYATGQWLVGLDDSDNWSWTNIRNINYSINTILGHYYNGEISGSEQNILQYIGELYFFRAYSYFTMLQKWGDLPIIKEALPDDNAILVAASTRSPRNEVARFIINDLDSARICMTDNFDTRKNRLSPDVATLVKSRVALFEASWLKYFKGTPFVPNGEGWPGKEKDYNANYEYPSGSIDNEIEYFYQIASESAEEVADKYIGSLTQNTGTVPQSESDPDNPYFSMFGSTDMSGFADVLLWREYSKGLGVTNNVEVAVTRGNYAIGLTRSMVESFVMEDGRPIYASHDGFAYSDQTISEVRQHADPRLKIFLKEPGQTNLFKNMDDTSGDQGVTTEPVPSILRGDGEWGYSTGYAIRKGGTFDRALTAGNGGYVGSITFRATEALLNYMEAEYERTQTLSDKILTYWRAIRTAAGFTGNAVDPQVTIDATNMANERLDWGSYSAGVQLTDPILYNIRRERRCELMAEGLRWMDLTRWRALDQMKNEPYHVEGFHLWNTPMESWNYGGTFVDDGSVSANVSNRSLSEYLRPYEKNMTNNNVFRNGYVWHLAHYLRPLPIRQFLLTASDNASVDLSSLYQNPYWPTTTDMAAEQ</sequence>
<evidence type="ECO:0000313" key="8">
    <source>
        <dbReference type="EMBL" id="MBD8002946.1"/>
    </source>
</evidence>
<keyword evidence="4" id="KW-0472">Membrane</keyword>
<feature type="domain" description="SusD-like N-terminal" evidence="7">
    <location>
        <begin position="20"/>
        <end position="211"/>
    </location>
</feature>
<organism evidence="8 9">
    <name type="scientific">Phocaeicola faecium</name>
    <dbReference type="NCBI Taxonomy" id="2762213"/>
    <lineage>
        <taxon>Bacteria</taxon>
        <taxon>Pseudomonadati</taxon>
        <taxon>Bacteroidota</taxon>
        <taxon>Bacteroidia</taxon>
        <taxon>Bacteroidales</taxon>
        <taxon>Bacteroidaceae</taxon>
        <taxon>Phocaeicola</taxon>
    </lineage>
</organism>
<dbReference type="InterPro" id="IPR033985">
    <property type="entry name" value="SusD-like_N"/>
</dbReference>
<accession>A0ABR8VEU6</accession>
<evidence type="ECO:0000256" key="1">
    <source>
        <dbReference type="ARBA" id="ARBA00004442"/>
    </source>
</evidence>
<feature type="domain" description="RagB/SusD" evidence="6">
    <location>
        <begin position="340"/>
        <end position="619"/>
    </location>
</feature>
<dbReference type="EMBL" id="JACSPQ010000017">
    <property type="protein sequence ID" value="MBD8002946.1"/>
    <property type="molecule type" value="Genomic_DNA"/>
</dbReference>
<comment type="similarity">
    <text evidence="2">Belongs to the SusD family.</text>
</comment>
<keyword evidence="9" id="KW-1185">Reference proteome</keyword>
<gene>
    <name evidence="8" type="ORF">H9626_12115</name>
</gene>
<proteinExistence type="inferred from homology"/>
<dbReference type="Pfam" id="PF07980">
    <property type="entry name" value="SusD_RagB"/>
    <property type="match status" value="1"/>
</dbReference>
<keyword evidence="5" id="KW-0998">Cell outer membrane</keyword>
<dbReference type="RefSeq" id="WP_191710620.1">
    <property type="nucleotide sequence ID" value="NZ_JACSPQ010000017.1"/>
</dbReference>
<evidence type="ECO:0000256" key="5">
    <source>
        <dbReference type="ARBA" id="ARBA00023237"/>
    </source>
</evidence>
<evidence type="ECO:0000259" key="6">
    <source>
        <dbReference type="Pfam" id="PF07980"/>
    </source>
</evidence>
<dbReference type="InterPro" id="IPR011990">
    <property type="entry name" value="TPR-like_helical_dom_sf"/>
</dbReference>
<dbReference type="SUPFAM" id="SSF48452">
    <property type="entry name" value="TPR-like"/>
    <property type="match status" value="1"/>
</dbReference>
<evidence type="ECO:0000259" key="7">
    <source>
        <dbReference type="Pfam" id="PF14322"/>
    </source>
</evidence>
<dbReference type="PROSITE" id="PS51257">
    <property type="entry name" value="PROKAR_LIPOPROTEIN"/>
    <property type="match status" value="1"/>
</dbReference>
<evidence type="ECO:0000256" key="4">
    <source>
        <dbReference type="ARBA" id="ARBA00023136"/>
    </source>
</evidence>
<protein>
    <submittedName>
        <fullName evidence="8">RagB/SusD family nutrient uptake outer membrane protein</fullName>
    </submittedName>
</protein>
<evidence type="ECO:0000313" key="9">
    <source>
        <dbReference type="Proteomes" id="UP000616346"/>
    </source>
</evidence>
<keyword evidence="3" id="KW-0732">Signal</keyword>
<dbReference type="Gene3D" id="1.25.40.390">
    <property type="match status" value="1"/>
</dbReference>
<evidence type="ECO:0000256" key="3">
    <source>
        <dbReference type="ARBA" id="ARBA00022729"/>
    </source>
</evidence>
<dbReference type="Pfam" id="PF14322">
    <property type="entry name" value="SusD-like_3"/>
    <property type="match status" value="1"/>
</dbReference>
<comment type="caution">
    <text evidence="8">The sequence shown here is derived from an EMBL/GenBank/DDBJ whole genome shotgun (WGS) entry which is preliminary data.</text>
</comment>
<evidence type="ECO:0000256" key="2">
    <source>
        <dbReference type="ARBA" id="ARBA00006275"/>
    </source>
</evidence>